<reference evidence="1 2" key="1">
    <citation type="journal article" date="2019" name="Sci. Rep.">
        <title>Orb-weaving spider Araneus ventricosus genome elucidates the spidroin gene catalogue.</title>
        <authorList>
            <person name="Kono N."/>
            <person name="Nakamura H."/>
            <person name="Ohtoshi R."/>
            <person name="Moran D.A.P."/>
            <person name="Shinohara A."/>
            <person name="Yoshida Y."/>
            <person name="Fujiwara M."/>
            <person name="Mori M."/>
            <person name="Tomita M."/>
            <person name="Arakawa K."/>
        </authorList>
    </citation>
    <scope>NUCLEOTIDE SEQUENCE [LARGE SCALE GENOMIC DNA]</scope>
</reference>
<evidence type="ECO:0000313" key="2">
    <source>
        <dbReference type="Proteomes" id="UP000499080"/>
    </source>
</evidence>
<organism evidence="1 2">
    <name type="scientific">Araneus ventricosus</name>
    <name type="common">Orbweaver spider</name>
    <name type="synonym">Epeira ventricosa</name>
    <dbReference type="NCBI Taxonomy" id="182803"/>
    <lineage>
        <taxon>Eukaryota</taxon>
        <taxon>Metazoa</taxon>
        <taxon>Ecdysozoa</taxon>
        <taxon>Arthropoda</taxon>
        <taxon>Chelicerata</taxon>
        <taxon>Arachnida</taxon>
        <taxon>Araneae</taxon>
        <taxon>Araneomorphae</taxon>
        <taxon>Entelegynae</taxon>
        <taxon>Araneoidea</taxon>
        <taxon>Araneidae</taxon>
        <taxon>Araneus</taxon>
    </lineage>
</organism>
<comment type="caution">
    <text evidence="1">The sequence shown here is derived from an EMBL/GenBank/DDBJ whole genome shotgun (WGS) entry which is preliminary data.</text>
</comment>
<dbReference type="EMBL" id="BGPR01021201">
    <property type="protein sequence ID" value="GBN86260.1"/>
    <property type="molecule type" value="Genomic_DNA"/>
</dbReference>
<sequence length="114" mass="13158">MEKRGRSVYNVLPKVKTTPSPWKRLEIMLVMALAPFPHTLKDSISETAIPVAAETWEIHYTMVKAALLQAHTTQNPSADLEPLWGERVLNNIISRTKIRQLIHFIMENEAIKRW</sequence>
<name>A0A4Y2SG53_ARAVE</name>
<gene>
    <name evidence="1" type="ORF">AVEN_201105_1</name>
</gene>
<protein>
    <submittedName>
        <fullName evidence="1">Uncharacterized protein</fullName>
    </submittedName>
</protein>
<keyword evidence="2" id="KW-1185">Reference proteome</keyword>
<proteinExistence type="predicted"/>
<dbReference type="Proteomes" id="UP000499080">
    <property type="component" value="Unassembled WGS sequence"/>
</dbReference>
<accession>A0A4Y2SG53</accession>
<dbReference type="AlphaFoldDB" id="A0A4Y2SG53"/>
<evidence type="ECO:0000313" key="1">
    <source>
        <dbReference type="EMBL" id="GBN86260.1"/>
    </source>
</evidence>